<dbReference type="Proteomes" id="UP000474718">
    <property type="component" value="Unassembled WGS sequence"/>
</dbReference>
<sequence>MQYGVIDIGSNSIRLSIYECEGSEITQLINKREMAGLAGYVKKDGMLAEAGIRKACAILAGYKEVFAGFGIEEYGVFATASLRGAGNRDKALEAIRRETGLSPEVLTGEEEARLDYIGVNHAMPMGTGLLCDIGGGSTELVVSREGAIEHLCSLPVGSLGLHAKYVDGLLMSDKERHQVRGVIRKAMGKVDWVGRDTLPQMCGVGGTLRALHKLSCELLGLPADAREVPAKNVKKLCKMVRDKEFFYQTVYRIVPERIFSIQPGLMILREVVDAFGCQQIAISQSGVREGYLIDRMLQTKKGCEEG</sequence>
<keyword evidence="6" id="KW-1185">Reference proteome</keyword>
<reference evidence="5" key="1">
    <citation type="submission" date="2016-11" db="EMBL/GenBank/DDBJ databases">
        <authorList>
            <person name="Jaros S."/>
            <person name="Januszkiewicz K."/>
            <person name="Wedrychowicz H."/>
        </authorList>
    </citation>
    <scope>NUCLEOTIDE SEQUENCE [LARGE SCALE GENOMIC DNA]</scope>
    <source>
        <strain evidence="5">DSM 4029</strain>
    </source>
</reference>
<gene>
    <name evidence="3" type="ORF">GT747_11770</name>
    <name evidence="4" type="ORF">SAMN05444424_2140</name>
</gene>
<dbReference type="EMBL" id="FQVY01000003">
    <property type="protein sequence ID" value="SHG33247.1"/>
    <property type="molecule type" value="Genomic_DNA"/>
</dbReference>
<organism evidence="4 5">
    <name type="scientific">Bittarella massiliensis</name>
    <name type="common">ex Durand et al. 2017</name>
    <dbReference type="NCBI Taxonomy" id="1720313"/>
    <lineage>
        <taxon>Bacteria</taxon>
        <taxon>Bacillati</taxon>
        <taxon>Bacillota</taxon>
        <taxon>Clostridia</taxon>
        <taxon>Eubacteriales</taxon>
        <taxon>Oscillospiraceae</taxon>
        <taxon>Bittarella (ex Durand et al. 2017)</taxon>
    </lineage>
</organism>
<reference evidence="4" key="2">
    <citation type="submission" date="2016-11" db="EMBL/GenBank/DDBJ databases">
        <authorList>
            <person name="Varghese N."/>
            <person name="Submissions S."/>
        </authorList>
    </citation>
    <scope>NUCLEOTIDE SEQUENCE</scope>
    <source>
        <strain evidence="4">DSM 4029</strain>
    </source>
</reference>
<dbReference type="Proteomes" id="UP000184089">
    <property type="component" value="Unassembled WGS sequence"/>
</dbReference>
<evidence type="ECO:0000313" key="4">
    <source>
        <dbReference type="EMBL" id="SHG33247.1"/>
    </source>
</evidence>
<proteinExistence type="inferred from homology"/>
<evidence type="ECO:0000313" key="5">
    <source>
        <dbReference type="Proteomes" id="UP000184089"/>
    </source>
</evidence>
<name>A0AAQ1MED6_9FIRM</name>
<dbReference type="SUPFAM" id="SSF53067">
    <property type="entry name" value="Actin-like ATPase domain"/>
    <property type="match status" value="2"/>
</dbReference>
<reference evidence="3 6" key="3">
    <citation type="journal article" date="2019" name="Nat. Med.">
        <title>A library of human gut bacterial isolates paired with longitudinal multiomics data enables mechanistic microbiome research.</title>
        <authorList>
            <person name="Poyet M."/>
            <person name="Groussin M."/>
            <person name="Gibbons S.M."/>
            <person name="Avila-Pacheco J."/>
            <person name="Jiang X."/>
            <person name="Kearney S.M."/>
            <person name="Perrotta A.R."/>
            <person name="Berdy B."/>
            <person name="Zhao S."/>
            <person name="Lieberman T.D."/>
            <person name="Swanson P.K."/>
            <person name="Smith M."/>
            <person name="Roesemann S."/>
            <person name="Alexander J.E."/>
            <person name="Rich S.A."/>
            <person name="Livny J."/>
            <person name="Vlamakis H."/>
            <person name="Clish C."/>
            <person name="Bullock K."/>
            <person name="Deik A."/>
            <person name="Scott J."/>
            <person name="Pierce K.A."/>
            <person name="Xavier R.J."/>
            <person name="Alm E.J."/>
        </authorList>
    </citation>
    <scope>NUCLEOTIDE SEQUENCE [LARGE SCALE GENOMIC DNA]</scope>
    <source>
        <strain evidence="3 6">BIOML-A2</strain>
    </source>
</reference>
<dbReference type="PANTHER" id="PTHR30005:SF0">
    <property type="entry name" value="RETROGRADE REGULATION PROTEIN 2"/>
    <property type="match status" value="1"/>
</dbReference>
<evidence type="ECO:0000313" key="3">
    <source>
        <dbReference type="EMBL" id="MZL70431.1"/>
    </source>
</evidence>
<protein>
    <submittedName>
        <fullName evidence="3 4">Phosphatase</fullName>
    </submittedName>
</protein>
<comment type="caution">
    <text evidence="4">The sequence shown here is derived from an EMBL/GenBank/DDBJ whole genome shotgun (WGS) entry which is preliminary data.</text>
</comment>
<dbReference type="RefSeq" id="WP_021658727.1">
    <property type="nucleotide sequence ID" value="NZ_FQVY01000003.1"/>
</dbReference>
<dbReference type="PANTHER" id="PTHR30005">
    <property type="entry name" value="EXOPOLYPHOSPHATASE"/>
    <property type="match status" value="1"/>
</dbReference>
<evidence type="ECO:0000313" key="6">
    <source>
        <dbReference type="Proteomes" id="UP000474718"/>
    </source>
</evidence>
<dbReference type="Gene3D" id="3.30.420.150">
    <property type="entry name" value="Exopolyphosphatase. Domain 2"/>
    <property type="match status" value="1"/>
</dbReference>
<dbReference type="Pfam" id="PF02541">
    <property type="entry name" value="Ppx-GppA"/>
    <property type="match status" value="1"/>
</dbReference>
<dbReference type="Gene3D" id="3.30.420.40">
    <property type="match status" value="1"/>
</dbReference>
<feature type="domain" description="Ppx/GppA phosphatase N-terminal" evidence="2">
    <location>
        <begin position="18"/>
        <end position="297"/>
    </location>
</feature>
<dbReference type="AlphaFoldDB" id="A0AAQ1MED6"/>
<comment type="similarity">
    <text evidence="1">Belongs to the GppA/Ppx family.</text>
</comment>
<evidence type="ECO:0000256" key="1">
    <source>
        <dbReference type="ARBA" id="ARBA00007125"/>
    </source>
</evidence>
<accession>A0AAQ1MED6</accession>
<evidence type="ECO:0000259" key="2">
    <source>
        <dbReference type="Pfam" id="PF02541"/>
    </source>
</evidence>
<dbReference type="InterPro" id="IPR003695">
    <property type="entry name" value="Ppx_GppA_N"/>
</dbReference>
<dbReference type="CDD" id="cd24052">
    <property type="entry name" value="ASKHA_NBD_HpPPX-GppA-like"/>
    <property type="match status" value="1"/>
</dbReference>
<dbReference type="InterPro" id="IPR043129">
    <property type="entry name" value="ATPase_NBD"/>
</dbReference>
<dbReference type="InterPro" id="IPR050273">
    <property type="entry name" value="GppA/Ppx_hydrolase"/>
</dbReference>
<dbReference type="EMBL" id="WWVX01000008">
    <property type="protein sequence ID" value="MZL70431.1"/>
    <property type="molecule type" value="Genomic_DNA"/>
</dbReference>